<gene>
    <name evidence="1" type="ORF">ANN_24517</name>
</gene>
<sequence length="108" mass="12654">MEKGHSLMETNSMHSTIEYAQRCVPVYIMRDWLNVFLMARSNRNKNKRSSSFIVKELKFDEFVELKVLSQVLIKNKKCDSEGQNAEWLRIITQANTKNLMSIPEVVED</sequence>
<dbReference type="EMBL" id="JAJSOF020000037">
    <property type="protein sequence ID" value="KAJ4428480.1"/>
    <property type="molecule type" value="Genomic_DNA"/>
</dbReference>
<dbReference type="Proteomes" id="UP001148838">
    <property type="component" value="Unassembled WGS sequence"/>
</dbReference>
<name>A0ABQ8S3Q5_PERAM</name>
<comment type="caution">
    <text evidence="1">The sequence shown here is derived from an EMBL/GenBank/DDBJ whole genome shotgun (WGS) entry which is preliminary data.</text>
</comment>
<reference evidence="1 2" key="1">
    <citation type="journal article" date="2022" name="Allergy">
        <title>Genome assembly and annotation of Periplaneta americana reveal a comprehensive cockroach allergen profile.</title>
        <authorList>
            <person name="Wang L."/>
            <person name="Xiong Q."/>
            <person name="Saelim N."/>
            <person name="Wang L."/>
            <person name="Nong W."/>
            <person name="Wan A.T."/>
            <person name="Shi M."/>
            <person name="Liu X."/>
            <person name="Cao Q."/>
            <person name="Hui J.H.L."/>
            <person name="Sookrung N."/>
            <person name="Leung T.F."/>
            <person name="Tungtrongchitr A."/>
            <person name="Tsui S.K.W."/>
        </authorList>
    </citation>
    <scope>NUCLEOTIDE SEQUENCE [LARGE SCALE GENOMIC DNA]</scope>
    <source>
        <strain evidence="1">PWHHKU_190912</strain>
    </source>
</reference>
<proteinExistence type="predicted"/>
<protein>
    <submittedName>
        <fullName evidence="1">Uncharacterized protein</fullName>
    </submittedName>
</protein>
<evidence type="ECO:0000313" key="2">
    <source>
        <dbReference type="Proteomes" id="UP001148838"/>
    </source>
</evidence>
<accession>A0ABQ8S3Q5</accession>
<evidence type="ECO:0000313" key="1">
    <source>
        <dbReference type="EMBL" id="KAJ4428480.1"/>
    </source>
</evidence>
<keyword evidence="2" id="KW-1185">Reference proteome</keyword>
<organism evidence="1 2">
    <name type="scientific">Periplaneta americana</name>
    <name type="common">American cockroach</name>
    <name type="synonym">Blatta americana</name>
    <dbReference type="NCBI Taxonomy" id="6978"/>
    <lineage>
        <taxon>Eukaryota</taxon>
        <taxon>Metazoa</taxon>
        <taxon>Ecdysozoa</taxon>
        <taxon>Arthropoda</taxon>
        <taxon>Hexapoda</taxon>
        <taxon>Insecta</taxon>
        <taxon>Pterygota</taxon>
        <taxon>Neoptera</taxon>
        <taxon>Polyneoptera</taxon>
        <taxon>Dictyoptera</taxon>
        <taxon>Blattodea</taxon>
        <taxon>Blattoidea</taxon>
        <taxon>Blattidae</taxon>
        <taxon>Blattinae</taxon>
        <taxon>Periplaneta</taxon>
    </lineage>
</organism>